<dbReference type="InterPro" id="IPR040097">
    <property type="entry name" value="FAAL/FAAC"/>
</dbReference>
<dbReference type="InterPro" id="IPR042099">
    <property type="entry name" value="ANL_N_sf"/>
</dbReference>
<dbReference type="GO" id="GO:0071766">
    <property type="term" value="P:Actinobacterium-type cell wall biogenesis"/>
    <property type="evidence" value="ECO:0007669"/>
    <property type="project" value="UniProtKB-ARBA"/>
</dbReference>
<feature type="domain" description="AMP-dependent synthetase/ligase" evidence="5">
    <location>
        <begin position="20"/>
        <end position="418"/>
    </location>
</feature>
<evidence type="ECO:0000313" key="8">
    <source>
        <dbReference type="Proteomes" id="UP000037594"/>
    </source>
</evidence>
<dbReference type="Gene3D" id="3.30.300.30">
    <property type="match status" value="1"/>
</dbReference>
<keyword evidence="2 7" id="KW-0436">Ligase</keyword>
<dbReference type="Proteomes" id="UP000037594">
    <property type="component" value="Unassembled WGS sequence"/>
</dbReference>
<dbReference type="EMBL" id="LFOD01000007">
    <property type="protein sequence ID" value="KMV18517.1"/>
    <property type="molecule type" value="Genomic_DNA"/>
</dbReference>
<dbReference type="Pfam" id="PF00501">
    <property type="entry name" value="AMP-binding"/>
    <property type="match status" value="1"/>
</dbReference>
<dbReference type="InterPro" id="IPR025110">
    <property type="entry name" value="AMP-bd_C"/>
</dbReference>
<reference evidence="7 8" key="1">
    <citation type="submission" date="2015-06" db="EMBL/GenBank/DDBJ databases">
        <title>Genome sequence of Mycobacterium conceptionense strain MLE.</title>
        <authorList>
            <person name="Greninger A.L."/>
            <person name="Cunningham G."/>
            <person name="Chiu C.Y."/>
            <person name="Miller S."/>
        </authorList>
    </citation>
    <scope>NUCLEOTIDE SEQUENCE [LARGE SCALE GENOMIC DNA]</scope>
    <source>
        <strain evidence="7 8">MLE</strain>
    </source>
</reference>
<name>A0A0J8UBZ6_9MYCO</name>
<dbReference type="SUPFAM" id="SSF56801">
    <property type="entry name" value="Acetyl-CoA synthetase-like"/>
    <property type="match status" value="1"/>
</dbReference>
<feature type="domain" description="AMP-binding enzyme C-terminal" evidence="6">
    <location>
        <begin position="462"/>
        <end position="568"/>
    </location>
</feature>
<evidence type="ECO:0000256" key="2">
    <source>
        <dbReference type="ARBA" id="ARBA00022598"/>
    </source>
</evidence>
<dbReference type="PANTHER" id="PTHR22754:SF32">
    <property type="entry name" value="DISCO-INTERACTING PROTEIN 2"/>
    <property type="match status" value="1"/>
</dbReference>
<dbReference type="PANTHER" id="PTHR22754">
    <property type="entry name" value="DISCO-INTERACTING PROTEIN 2 DIP2 -RELATED"/>
    <property type="match status" value="1"/>
</dbReference>
<evidence type="ECO:0000256" key="4">
    <source>
        <dbReference type="ARBA" id="ARBA00023098"/>
    </source>
</evidence>
<protein>
    <submittedName>
        <fullName evidence="7">Fatty-acid--CoA ligase</fullName>
    </submittedName>
</protein>
<dbReference type="InterPro" id="IPR045851">
    <property type="entry name" value="AMP-bd_C_sf"/>
</dbReference>
<comment type="caution">
    <text evidence="7">The sequence shown here is derived from an EMBL/GenBank/DDBJ whole genome shotgun (WGS) entry which is preliminary data.</text>
</comment>
<dbReference type="Pfam" id="PF23024">
    <property type="entry name" value="AMP-dom_DIP2-like"/>
    <property type="match status" value="1"/>
</dbReference>
<dbReference type="PATRIC" id="fig|451644.5.peg.2256"/>
<organism evidence="7 8">
    <name type="scientific">Mycolicibacterium conceptionense</name>
    <dbReference type="NCBI Taxonomy" id="451644"/>
    <lineage>
        <taxon>Bacteria</taxon>
        <taxon>Bacillati</taxon>
        <taxon>Actinomycetota</taxon>
        <taxon>Actinomycetes</taxon>
        <taxon>Mycobacteriales</taxon>
        <taxon>Mycobacteriaceae</taxon>
        <taxon>Mycolicibacterium</taxon>
    </lineage>
</organism>
<keyword evidence="4" id="KW-0443">Lipid metabolism</keyword>
<evidence type="ECO:0000313" key="7">
    <source>
        <dbReference type="EMBL" id="KMV18517.1"/>
    </source>
</evidence>
<dbReference type="GO" id="GO:0005886">
    <property type="term" value="C:plasma membrane"/>
    <property type="evidence" value="ECO:0007669"/>
    <property type="project" value="TreeGrafter"/>
</dbReference>
<comment type="similarity">
    <text evidence="1">Belongs to the ATP-dependent AMP-binding enzyme family.</text>
</comment>
<proteinExistence type="inferred from homology"/>
<dbReference type="InterPro" id="IPR000873">
    <property type="entry name" value="AMP-dep_synth/lig_dom"/>
</dbReference>
<evidence type="ECO:0000256" key="1">
    <source>
        <dbReference type="ARBA" id="ARBA00006432"/>
    </source>
</evidence>
<sequence length="620" mass="66368">MHHHTGSTAQVDAATLLDLLQQRAATYQDKVAFSFSYHGDDENLTQLTYRDLDRRARAIASTLQQLGAAGERVLVLCRPGLDSIAGFFGCIYAGAVAVPVHERLAPRLSAVVPDAHARFALATAETQSKVKAAIDELAEGRDLQWVRTDEDGDSAGPVQDWVAPDLDPEAIAMVQYTSGSTTTPKGVALTHRNLLHNIATSSQVWDGDDTAISVFWLPSHHDMGLIGGILSMLYVGCTTHLMSPSSFVKRPMGWLEALSRHRATFTAAPNFAYDRCVEESTAEQRAALDLSNLAVAMNGAEPVQAATLEKFAEAFAPAGLRPEALCPVYGLAEATLLVSGGSDSALPVVAHVDRTGLQTDRVIEVDPGHRSAVALVGCGRPRGGQEVIIVDPVTHLPCGADEVGEIWIAGPSVGWGYWARPEETAHTFAAVLPESSGGPFLRTGDLGFLRSGELFITGRCKDLVVIRGGNYYPNDIERTVQGCHPTLVSGRGAVFAITPGLGAVEQLVIVQEVARNRDDSTDLALVAESVRAAVTERYGIEPNSVLLVEHLSIPTTSSGKIQRSQCRQLLLDDQIDPVAHWRAPSALDDLDKARELEAAIQIAELIKAEAARQQQAAAAN</sequence>
<accession>A0A0J8UBZ6</accession>
<evidence type="ECO:0000256" key="3">
    <source>
        <dbReference type="ARBA" id="ARBA00022832"/>
    </source>
</evidence>
<evidence type="ECO:0000259" key="6">
    <source>
        <dbReference type="Pfam" id="PF23024"/>
    </source>
</evidence>
<dbReference type="GO" id="GO:0016874">
    <property type="term" value="F:ligase activity"/>
    <property type="evidence" value="ECO:0007669"/>
    <property type="project" value="UniProtKB-KW"/>
</dbReference>
<keyword evidence="3" id="KW-0276">Fatty acid metabolism</keyword>
<dbReference type="GO" id="GO:0070566">
    <property type="term" value="F:adenylyltransferase activity"/>
    <property type="evidence" value="ECO:0007669"/>
    <property type="project" value="TreeGrafter"/>
</dbReference>
<dbReference type="AlphaFoldDB" id="A0A0J8UBZ6"/>
<dbReference type="Gene3D" id="3.40.50.12780">
    <property type="entry name" value="N-terminal domain of ligase-like"/>
    <property type="match status" value="1"/>
</dbReference>
<dbReference type="GO" id="GO:0006633">
    <property type="term" value="P:fatty acid biosynthetic process"/>
    <property type="evidence" value="ECO:0007669"/>
    <property type="project" value="TreeGrafter"/>
</dbReference>
<dbReference type="FunFam" id="3.40.50.12780:FF:000013">
    <property type="entry name" value="Long-chain-fatty-acid--AMP ligase FadD32"/>
    <property type="match status" value="1"/>
</dbReference>
<evidence type="ECO:0000259" key="5">
    <source>
        <dbReference type="Pfam" id="PF00501"/>
    </source>
</evidence>
<gene>
    <name evidence="7" type="ORF">ACT17_10980</name>
</gene>
<dbReference type="OrthoDB" id="3671040at2"/>
<dbReference type="CDD" id="cd05931">
    <property type="entry name" value="FAAL"/>
    <property type="match status" value="1"/>
</dbReference>